<proteinExistence type="predicted"/>
<sequence length="272" mass="29667">MAGNSGKQGQSVTGRALALLGAFDITHPRLTLSELARRADLPLATTHRLAGELAAWRALDRDDDGYYRIGLRLWEAGLLAPVSSRLREIALPFMQDLYEVTRENIHLAVRDGFDALYVEKLSGHRSVPIISRIGTRLPMHSTGVGKALLANAEEAFIQAYCERPLPRFTRYTIAERGRLLRELRNTVARGYAQTNEEMTLGSCSVAVPVPSERGAPSISLGIVVHSLRADLPKLAPTLHSAADAIARRLTETADDPAPGFLHDLPPLSARAP</sequence>
<feature type="domain" description="IclR-ED" evidence="5">
    <location>
        <begin position="72"/>
        <end position="251"/>
    </location>
</feature>
<dbReference type="InterPro" id="IPR005471">
    <property type="entry name" value="Tscrpt_reg_IclR_N"/>
</dbReference>
<evidence type="ECO:0000256" key="2">
    <source>
        <dbReference type="ARBA" id="ARBA00023125"/>
    </source>
</evidence>
<keyword evidence="7" id="KW-1185">Reference proteome</keyword>
<dbReference type="PANTHER" id="PTHR30136">
    <property type="entry name" value="HELIX-TURN-HELIX TRANSCRIPTIONAL REGULATOR, ICLR FAMILY"/>
    <property type="match status" value="1"/>
</dbReference>
<evidence type="ECO:0000313" key="7">
    <source>
        <dbReference type="Proteomes" id="UP001596337"/>
    </source>
</evidence>
<dbReference type="RefSeq" id="WP_345405789.1">
    <property type="nucleotide sequence ID" value="NZ_BAABLA010000121.1"/>
</dbReference>
<feature type="domain" description="HTH iclR-type" evidence="4">
    <location>
        <begin position="10"/>
        <end position="71"/>
    </location>
</feature>
<dbReference type="Pfam" id="PF09339">
    <property type="entry name" value="HTH_IclR"/>
    <property type="match status" value="1"/>
</dbReference>
<reference evidence="7" key="1">
    <citation type="journal article" date="2019" name="Int. J. Syst. Evol. Microbiol.">
        <title>The Global Catalogue of Microorganisms (GCM) 10K type strain sequencing project: providing services to taxonomists for standard genome sequencing and annotation.</title>
        <authorList>
            <consortium name="The Broad Institute Genomics Platform"/>
            <consortium name="The Broad Institute Genome Sequencing Center for Infectious Disease"/>
            <person name="Wu L."/>
            <person name="Ma J."/>
        </authorList>
    </citation>
    <scope>NUCLEOTIDE SEQUENCE [LARGE SCALE GENOMIC DNA]</scope>
    <source>
        <strain evidence="7">KCTC 32255</strain>
    </source>
</reference>
<comment type="caution">
    <text evidence="6">The sequence shown here is derived from an EMBL/GenBank/DDBJ whole genome shotgun (WGS) entry which is preliminary data.</text>
</comment>
<keyword evidence="2" id="KW-0238">DNA-binding</keyword>
<dbReference type="InterPro" id="IPR036388">
    <property type="entry name" value="WH-like_DNA-bd_sf"/>
</dbReference>
<dbReference type="SUPFAM" id="SSF46785">
    <property type="entry name" value="Winged helix' DNA-binding domain"/>
    <property type="match status" value="1"/>
</dbReference>
<evidence type="ECO:0000313" key="6">
    <source>
        <dbReference type="EMBL" id="MFC6866792.1"/>
    </source>
</evidence>
<dbReference type="Gene3D" id="1.10.10.10">
    <property type="entry name" value="Winged helix-like DNA-binding domain superfamily/Winged helix DNA-binding domain"/>
    <property type="match status" value="1"/>
</dbReference>
<dbReference type="InterPro" id="IPR036390">
    <property type="entry name" value="WH_DNA-bd_sf"/>
</dbReference>
<dbReference type="Pfam" id="PF01614">
    <property type="entry name" value="IclR_C"/>
    <property type="match status" value="1"/>
</dbReference>
<evidence type="ECO:0000259" key="5">
    <source>
        <dbReference type="PROSITE" id="PS51078"/>
    </source>
</evidence>
<dbReference type="InterPro" id="IPR050707">
    <property type="entry name" value="HTH_MetabolicPath_Reg"/>
</dbReference>
<organism evidence="6 7">
    <name type="scientific">Haloechinothrix salitolerans</name>
    <dbReference type="NCBI Taxonomy" id="926830"/>
    <lineage>
        <taxon>Bacteria</taxon>
        <taxon>Bacillati</taxon>
        <taxon>Actinomycetota</taxon>
        <taxon>Actinomycetes</taxon>
        <taxon>Pseudonocardiales</taxon>
        <taxon>Pseudonocardiaceae</taxon>
        <taxon>Haloechinothrix</taxon>
    </lineage>
</organism>
<evidence type="ECO:0000259" key="4">
    <source>
        <dbReference type="PROSITE" id="PS51077"/>
    </source>
</evidence>
<gene>
    <name evidence="6" type="ORF">ACFQGD_06495</name>
</gene>
<dbReference type="PROSITE" id="PS51077">
    <property type="entry name" value="HTH_ICLR"/>
    <property type="match status" value="1"/>
</dbReference>
<dbReference type="EMBL" id="JBHSXX010000001">
    <property type="protein sequence ID" value="MFC6866792.1"/>
    <property type="molecule type" value="Genomic_DNA"/>
</dbReference>
<protein>
    <submittedName>
        <fullName evidence="6">IclR family transcriptional regulator</fullName>
    </submittedName>
</protein>
<dbReference type="SUPFAM" id="SSF55781">
    <property type="entry name" value="GAF domain-like"/>
    <property type="match status" value="1"/>
</dbReference>
<accession>A0ABW2BWZ6</accession>
<evidence type="ECO:0000256" key="1">
    <source>
        <dbReference type="ARBA" id="ARBA00023015"/>
    </source>
</evidence>
<dbReference type="PANTHER" id="PTHR30136:SF24">
    <property type="entry name" value="HTH-TYPE TRANSCRIPTIONAL REPRESSOR ALLR"/>
    <property type="match status" value="1"/>
</dbReference>
<dbReference type="Gene3D" id="3.30.450.40">
    <property type="match status" value="1"/>
</dbReference>
<dbReference type="InterPro" id="IPR014757">
    <property type="entry name" value="Tscrpt_reg_IclR_C"/>
</dbReference>
<keyword evidence="1" id="KW-0805">Transcription regulation</keyword>
<evidence type="ECO:0000256" key="3">
    <source>
        <dbReference type="ARBA" id="ARBA00023163"/>
    </source>
</evidence>
<name>A0ABW2BWZ6_9PSEU</name>
<dbReference type="InterPro" id="IPR029016">
    <property type="entry name" value="GAF-like_dom_sf"/>
</dbReference>
<dbReference type="Proteomes" id="UP001596337">
    <property type="component" value="Unassembled WGS sequence"/>
</dbReference>
<keyword evidence="3" id="KW-0804">Transcription</keyword>
<dbReference type="PROSITE" id="PS51078">
    <property type="entry name" value="ICLR_ED"/>
    <property type="match status" value="1"/>
</dbReference>
<dbReference type="SMART" id="SM00346">
    <property type="entry name" value="HTH_ICLR"/>
    <property type="match status" value="1"/>
</dbReference>